<feature type="compositionally biased region" description="Polar residues" evidence="5">
    <location>
        <begin position="146"/>
        <end position="160"/>
    </location>
</feature>
<feature type="region of interest" description="Disordered" evidence="5">
    <location>
        <begin position="1"/>
        <end position="33"/>
    </location>
</feature>
<dbReference type="EMBL" id="JAACJM010000015">
    <property type="protein sequence ID" value="KAF5368542.1"/>
    <property type="molecule type" value="Genomic_DNA"/>
</dbReference>
<evidence type="ECO:0000256" key="3">
    <source>
        <dbReference type="ARBA" id="ARBA00022664"/>
    </source>
</evidence>
<dbReference type="Proteomes" id="UP000559256">
    <property type="component" value="Unassembled WGS sequence"/>
</dbReference>
<dbReference type="PANTHER" id="PTHR13484:SF0">
    <property type="entry name" value="PRE-MRNA 3'-END-PROCESSING FACTOR FIP1"/>
    <property type="match status" value="1"/>
</dbReference>
<sequence length="336" mass="36272">MIEDDDDFLYGPSAKSEPAPDPTLVSQPKPVDNDALAANGLGIVSQLEKAAEAARAQVELQLQEQAQAEREQDASAQNAANGSEKEEQDDDEEEGVELGEESDDDDLEIIMEPTASRSLDLRGKNQPRPSTSSSAPPKQSAPPPSLTTEYTPIQRGGSTASLLSLSQSQSQSQLSQSQSHSQNSLSQSQSQQPPIYGQTSSSTLQSEQTQPDDGIDTSTLPPAQAPPSHPVIDPNETGVFDGRSIFEVDINAMADKPWRRPGSDISDWFNYGFDEISWEAYCYRRRDLGDLANVLKGNVLNFSGMQEDQLTVLPPEVRQMVMTGTSAMMNGGGNQG</sequence>
<feature type="compositionally biased region" description="Low complexity" evidence="5">
    <location>
        <begin position="161"/>
        <end position="209"/>
    </location>
</feature>
<protein>
    <recommendedName>
        <fullName evidence="6">Pre-mRNA polyadenylation factor Fip1 domain-containing protein</fullName>
    </recommendedName>
</protein>
<accession>A0A8H5LT25</accession>
<dbReference type="Pfam" id="PF05182">
    <property type="entry name" value="Fip1"/>
    <property type="match status" value="1"/>
</dbReference>
<name>A0A8H5LT25_9AGAR</name>
<organism evidence="7 8">
    <name type="scientific">Tetrapyrgos nigripes</name>
    <dbReference type="NCBI Taxonomy" id="182062"/>
    <lineage>
        <taxon>Eukaryota</taxon>
        <taxon>Fungi</taxon>
        <taxon>Dikarya</taxon>
        <taxon>Basidiomycota</taxon>
        <taxon>Agaricomycotina</taxon>
        <taxon>Agaricomycetes</taxon>
        <taxon>Agaricomycetidae</taxon>
        <taxon>Agaricales</taxon>
        <taxon>Marasmiineae</taxon>
        <taxon>Marasmiaceae</taxon>
        <taxon>Tetrapyrgos</taxon>
    </lineage>
</organism>
<dbReference type="AlphaFoldDB" id="A0A8H5LT25"/>
<comment type="caution">
    <text evidence="7">The sequence shown here is derived from an EMBL/GenBank/DDBJ whole genome shotgun (WGS) entry which is preliminary data.</text>
</comment>
<gene>
    <name evidence="7" type="ORF">D9758_002479</name>
</gene>
<dbReference type="OrthoDB" id="1917198at2759"/>
<dbReference type="InterPro" id="IPR051187">
    <property type="entry name" value="Pre-mRNA_3'-end_processing_reg"/>
</dbReference>
<dbReference type="GO" id="GO:0005847">
    <property type="term" value="C:mRNA cleavage and polyadenylation specificity factor complex"/>
    <property type="evidence" value="ECO:0007669"/>
    <property type="project" value="TreeGrafter"/>
</dbReference>
<keyword evidence="3" id="KW-0507">mRNA processing</keyword>
<feature type="region of interest" description="Disordered" evidence="5">
    <location>
        <begin position="62"/>
        <end position="238"/>
    </location>
</feature>
<evidence type="ECO:0000259" key="6">
    <source>
        <dbReference type="Pfam" id="PF05182"/>
    </source>
</evidence>
<evidence type="ECO:0000256" key="1">
    <source>
        <dbReference type="ARBA" id="ARBA00004123"/>
    </source>
</evidence>
<comment type="subcellular location">
    <subcellularLocation>
        <location evidence="1">Nucleus</location>
    </subcellularLocation>
</comment>
<keyword evidence="4" id="KW-0539">Nucleus</keyword>
<evidence type="ECO:0000256" key="2">
    <source>
        <dbReference type="ARBA" id="ARBA00007459"/>
    </source>
</evidence>
<evidence type="ECO:0000313" key="8">
    <source>
        <dbReference type="Proteomes" id="UP000559256"/>
    </source>
</evidence>
<keyword evidence="8" id="KW-1185">Reference proteome</keyword>
<comment type="similarity">
    <text evidence="2">Belongs to the FIP1 family.</text>
</comment>
<evidence type="ECO:0000256" key="4">
    <source>
        <dbReference type="ARBA" id="ARBA00023242"/>
    </source>
</evidence>
<feature type="domain" description="Pre-mRNA polyadenylation factor Fip1" evidence="6">
    <location>
        <begin position="247"/>
        <end position="287"/>
    </location>
</feature>
<evidence type="ECO:0000313" key="7">
    <source>
        <dbReference type="EMBL" id="KAF5368542.1"/>
    </source>
</evidence>
<evidence type="ECO:0000256" key="5">
    <source>
        <dbReference type="SAM" id="MobiDB-lite"/>
    </source>
</evidence>
<dbReference type="PANTHER" id="PTHR13484">
    <property type="entry name" value="FIP1-LIKE 1 PROTEIN"/>
    <property type="match status" value="1"/>
</dbReference>
<feature type="compositionally biased region" description="Acidic residues" evidence="5">
    <location>
        <begin position="86"/>
        <end position="109"/>
    </location>
</feature>
<dbReference type="GO" id="GO:0006397">
    <property type="term" value="P:mRNA processing"/>
    <property type="evidence" value="ECO:0007669"/>
    <property type="project" value="UniProtKB-KW"/>
</dbReference>
<reference evidence="7 8" key="1">
    <citation type="journal article" date="2020" name="ISME J.">
        <title>Uncovering the hidden diversity of litter-decomposition mechanisms in mushroom-forming fungi.</title>
        <authorList>
            <person name="Floudas D."/>
            <person name="Bentzer J."/>
            <person name="Ahren D."/>
            <person name="Johansson T."/>
            <person name="Persson P."/>
            <person name="Tunlid A."/>
        </authorList>
    </citation>
    <scope>NUCLEOTIDE SEQUENCE [LARGE SCALE GENOMIC DNA]</scope>
    <source>
        <strain evidence="7 8">CBS 291.85</strain>
    </source>
</reference>
<dbReference type="InterPro" id="IPR007854">
    <property type="entry name" value="Fip1_dom"/>
</dbReference>
<feature type="compositionally biased region" description="Low complexity" evidence="5">
    <location>
        <begin position="129"/>
        <end position="138"/>
    </location>
</feature>
<proteinExistence type="inferred from homology"/>